<comment type="caution">
    <text evidence="2">The sequence shown here is derived from an EMBL/GenBank/DDBJ whole genome shotgun (WGS) entry which is preliminary data.</text>
</comment>
<dbReference type="InterPro" id="IPR029044">
    <property type="entry name" value="Nucleotide-diphossugar_trans"/>
</dbReference>
<protein>
    <submittedName>
        <fullName evidence="2">Family 2 glycosyl transferase</fullName>
    </submittedName>
</protein>
<reference evidence="2 3" key="1">
    <citation type="journal article" date="2014" name="Genome Announc.">
        <title>Draft Genome Sequence of the Agar-Degrading Bacterium Catenovulum sp. Strain DS-2, Isolated from Intestines of Haliotis diversicolor.</title>
        <authorList>
            <person name="Shan D."/>
            <person name="Li X."/>
            <person name="Gu Z."/>
            <person name="Wei G."/>
            <person name="Gao Z."/>
            <person name="Shao Z."/>
        </authorList>
    </citation>
    <scope>NUCLEOTIDE SEQUENCE [LARGE SCALE GENOMIC DNA]</scope>
    <source>
        <strain evidence="2 3">DS-2</strain>
    </source>
</reference>
<dbReference type="RefSeq" id="WP_035013519.1">
    <property type="nucleotide sequence ID" value="NZ_ARZY01000006.1"/>
</dbReference>
<dbReference type="EMBL" id="ARZY01000006">
    <property type="protein sequence ID" value="EWH11144.1"/>
    <property type="molecule type" value="Genomic_DNA"/>
</dbReference>
<feature type="domain" description="Glycosyltransferase 2-like" evidence="1">
    <location>
        <begin position="7"/>
        <end position="107"/>
    </location>
</feature>
<organism evidence="2 3">
    <name type="scientific">Catenovulum agarivorans DS-2</name>
    <dbReference type="NCBI Taxonomy" id="1328313"/>
    <lineage>
        <taxon>Bacteria</taxon>
        <taxon>Pseudomonadati</taxon>
        <taxon>Pseudomonadota</taxon>
        <taxon>Gammaproteobacteria</taxon>
        <taxon>Alteromonadales</taxon>
        <taxon>Alteromonadaceae</taxon>
        <taxon>Catenovulum</taxon>
    </lineage>
</organism>
<dbReference type="CDD" id="cd00761">
    <property type="entry name" value="Glyco_tranf_GTA_type"/>
    <property type="match status" value="1"/>
</dbReference>
<dbReference type="Pfam" id="PF00535">
    <property type="entry name" value="Glycos_transf_2"/>
    <property type="match status" value="1"/>
</dbReference>
<dbReference type="PANTHER" id="PTHR22916">
    <property type="entry name" value="GLYCOSYLTRANSFERASE"/>
    <property type="match status" value="1"/>
</dbReference>
<gene>
    <name evidence="2" type="ORF">DS2_04785</name>
</gene>
<dbReference type="InterPro" id="IPR001173">
    <property type="entry name" value="Glyco_trans_2-like"/>
</dbReference>
<accession>W7QE21</accession>
<evidence type="ECO:0000259" key="1">
    <source>
        <dbReference type="Pfam" id="PF00535"/>
    </source>
</evidence>
<keyword evidence="3" id="KW-1185">Reference proteome</keyword>
<dbReference type="GO" id="GO:0016758">
    <property type="term" value="F:hexosyltransferase activity"/>
    <property type="evidence" value="ECO:0007669"/>
    <property type="project" value="UniProtKB-ARBA"/>
</dbReference>
<dbReference type="OrthoDB" id="9802649at2"/>
<dbReference type="Gene3D" id="3.90.550.10">
    <property type="entry name" value="Spore Coat Polysaccharide Biosynthesis Protein SpsA, Chain A"/>
    <property type="match status" value="1"/>
</dbReference>
<dbReference type="eggNOG" id="COG1216">
    <property type="taxonomic scope" value="Bacteria"/>
</dbReference>
<evidence type="ECO:0000313" key="3">
    <source>
        <dbReference type="Proteomes" id="UP000019276"/>
    </source>
</evidence>
<evidence type="ECO:0000313" key="2">
    <source>
        <dbReference type="EMBL" id="EWH11144.1"/>
    </source>
</evidence>
<dbReference type="STRING" id="1328313.DS2_04785"/>
<sequence>MSLPLISVIIPAYNAEAYIEETLESVLEQDYSNLEIIVVNDGSTDNTLKILNNYQDKITVFDITNSGVSYARNYAVKHAKGDWLAFIDADDLWNPDKLSKQYEQLNGHLWSHCNSYYIGEEQSGKVTRLDLSEQSGGSIFEKLILENFITTSTILIDKQTFIDAGGFDEKLAALEDWKLWLDIAFKHPISYVEQPVAKYRVYQGSTSRKARKMLPLHLAVIEHAFTKNVSNNHSLKKLAQEKSYTICSYLAEDAGDSRFALHCAWHAMNIGRFKLLLVKRFVRTLLNSVKNKPNITF</sequence>
<keyword evidence="2" id="KW-0808">Transferase</keyword>
<dbReference type="SUPFAM" id="SSF53448">
    <property type="entry name" value="Nucleotide-diphospho-sugar transferases"/>
    <property type="match status" value="1"/>
</dbReference>
<dbReference type="Proteomes" id="UP000019276">
    <property type="component" value="Unassembled WGS sequence"/>
</dbReference>
<name>W7QE21_9ALTE</name>
<dbReference type="PANTHER" id="PTHR22916:SF3">
    <property type="entry name" value="UDP-GLCNAC:BETAGAL BETA-1,3-N-ACETYLGLUCOSAMINYLTRANSFERASE-LIKE PROTEIN 1"/>
    <property type="match status" value="1"/>
</dbReference>
<proteinExistence type="predicted"/>
<dbReference type="AlphaFoldDB" id="W7QE21"/>